<evidence type="ECO:0000313" key="10">
    <source>
        <dbReference type="Proteomes" id="UP000275267"/>
    </source>
</evidence>
<evidence type="ECO:0000256" key="5">
    <source>
        <dbReference type="ARBA" id="ARBA00023242"/>
    </source>
</evidence>
<name>A0A3L6R3F4_PANMI</name>
<dbReference type="PANTHER" id="PTHR33057">
    <property type="entry name" value="TRANSCRIPTION REPRESSOR OFP7-RELATED"/>
    <property type="match status" value="1"/>
</dbReference>
<dbReference type="GO" id="GO:0045892">
    <property type="term" value="P:negative regulation of DNA-templated transcription"/>
    <property type="evidence" value="ECO:0007669"/>
    <property type="project" value="UniProtKB-UniRule"/>
</dbReference>
<comment type="subcellular location">
    <subcellularLocation>
        <location evidence="1 6">Nucleus</location>
    </subcellularLocation>
</comment>
<sequence length="205" mass="21520">MTRDEEFGLLESSLRAYKELLSSHPYHSAISSAPSFSLGARDDDGSGGGGDHGAAGAAAGNFAPQDSGVGALASPRPAAELPRGAVSATDRFFVSPARTASLVDDGAGEALRGAVPVEAYSSDPRGQFLESMAEMAAAYGAEGMPAPEYREFMEELLSCYLERNDRGVHPHVLAAYADLTARRCPSKRRRPLRGLMKISPCVSGS</sequence>
<feature type="region of interest" description="Disordered" evidence="7">
    <location>
        <begin position="32"/>
        <end position="76"/>
    </location>
</feature>
<evidence type="ECO:0000256" key="3">
    <source>
        <dbReference type="ARBA" id="ARBA00023015"/>
    </source>
</evidence>
<evidence type="ECO:0000313" key="9">
    <source>
        <dbReference type="EMBL" id="RLM93383.1"/>
    </source>
</evidence>
<reference evidence="10" key="1">
    <citation type="journal article" date="2019" name="Nat. Commun.">
        <title>The genome of broomcorn millet.</title>
        <authorList>
            <person name="Zou C."/>
            <person name="Miki D."/>
            <person name="Li D."/>
            <person name="Tang Q."/>
            <person name="Xiao L."/>
            <person name="Rajput S."/>
            <person name="Deng P."/>
            <person name="Jia W."/>
            <person name="Huang R."/>
            <person name="Zhang M."/>
            <person name="Sun Y."/>
            <person name="Hu J."/>
            <person name="Fu X."/>
            <person name="Schnable P.S."/>
            <person name="Li F."/>
            <person name="Zhang H."/>
            <person name="Feng B."/>
            <person name="Zhu X."/>
            <person name="Liu R."/>
            <person name="Schnable J.C."/>
            <person name="Zhu J.-K."/>
            <person name="Zhang H."/>
        </authorList>
    </citation>
    <scope>NUCLEOTIDE SEQUENCE [LARGE SCALE GENOMIC DNA]</scope>
</reference>
<feature type="domain" description="OVATE" evidence="8">
    <location>
        <begin position="117"/>
        <end position="182"/>
    </location>
</feature>
<dbReference type="PROSITE" id="PS51754">
    <property type="entry name" value="OVATE"/>
    <property type="match status" value="1"/>
</dbReference>
<protein>
    <recommendedName>
        <fullName evidence="6">Transcription repressor</fullName>
    </recommendedName>
    <alternativeName>
        <fullName evidence="6">Ovate family protein</fullName>
    </alternativeName>
</protein>
<dbReference type="AlphaFoldDB" id="A0A3L6R3F4"/>
<evidence type="ECO:0000256" key="2">
    <source>
        <dbReference type="ARBA" id="ARBA00022491"/>
    </source>
</evidence>
<dbReference type="PANTHER" id="PTHR33057:SF101">
    <property type="entry name" value="TRANSCRIPTION REPRESSOR"/>
    <property type="match status" value="1"/>
</dbReference>
<dbReference type="InterPro" id="IPR006458">
    <property type="entry name" value="Ovate_C"/>
</dbReference>
<keyword evidence="4 6" id="KW-0804">Transcription</keyword>
<evidence type="ECO:0000256" key="1">
    <source>
        <dbReference type="ARBA" id="ARBA00004123"/>
    </source>
</evidence>
<dbReference type="InterPro" id="IPR038933">
    <property type="entry name" value="Ovate"/>
</dbReference>
<keyword evidence="10" id="KW-1185">Reference proteome</keyword>
<keyword evidence="2 6" id="KW-0678">Repressor</keyword>
<evidence type="ECO:0000256" key="6">
    <source>
        <dbReference type="RuleBase" id="RU367028"/>
    </source>
</evidence>
<comment type="function">
    <text evidence="6">Transcriptional repressor that regulates multiple aspects of plant growth and development.</text>
</comment>
<organism evidence="9 10">
    <name type="scientific">Panicum miliaceum</name>
    <name type="common">Proso millet</name>
    <name type="synonym">Broomcorn millet</name>
    <dbReference type="NCBI Taxonomy" id="4540"/>
    <lineage>
        <taxon>Eukaryota</taxon>
        <taxon>Viridiplantae</taxon>
        <taxon>Streptophyta</taxon>
        <taxon>Embryophyta</taxon>
        <taxon>Tracheophyta</taxon>
        <taxon>Spermatophyta</taxon>
        <taxon>Magnoliopsida</taxon>
        <taxon>Liliopsida</taxon>
        <taxon>Poales</taxon>
        <taxon>Poaceae</taxon>
        <taxon>PACMAD clade</taxon>
        <taxon>Panicoideae</taxon>
        <taxon>Panicodae</taxon>
        <taxon>Paniceae</taxon>
        <taxon>Panicinae</taxon>
        <taxon>Panicum</taxon>
        <taxon>Panicum sect. Panicum</taxon>
    </lineage>
</organism>
<evidence type="ECO:0000259" key="8">
    <source>
        <dbReference type="PROSITE" id="PS51754"/>
    </source>
</evidence>
<comment type="caution">
    <text evidence="9">The sequence shown here is derived from an EMBL/GenBank/DDBJ whole genome shotgun (WGS) entry which is preliminary data.</text>
</comment>
<dbReference type="Proteomes" id="UP000275267">
    <property type="component" value="Unassembled WGS sequence"/>
</dbReference>
<dbReference type="GO" id="GO:0005634">
    <property type="term" value="C:nucleus"/>
    <property type="evidence" value="ECO:0007669"/>
    <property type="project" value="UniProtKB-SubCell"/>
</dbReference>
<accession>A0A3L6R3F4</accession>
<gene>
    <name evidence="9" type="ORF">C2845_PM08G03440</name>
</gene>
<proteinExistence type="predicted"/>
<dbReference type="OrthoDB" id="689980at2759"/>
<keyword evidence="3 6" id="KW-0805">Transcription regulation</keyword>
<evidence type="ECO:0000256" key="7">
    <source>
        <dbReference type="SAM" id="MobiDB-lite"/>
    </source>
</evidence>
<dbReference type="STRING" id="4540.A0A3L6R3F4"/>
<dbReference type="EMBL" id="PQIB02000010">
    <property type="protein sequence ID" value="RLM93383.1"/>
    <property type="molecule type" value="Genomic_DNA"/>
</dbReference>
<keyword evidence="5 6" id="KW-0539">Nucleus</keyword>
<dbReference type="Pfam" id="PF04844">
    <property type="entry name" value="Ovate"/>
    <property type="match status" value="1"/>
</dbReference>
<evidence type="ECO:0000256" key="4">
    <source>
        <dbReference type="ARBA" id="ARBA00023163"/>
    </source>
</evidence>